<name>A0A8S9IF98_BRACR</name>
<reference evidence="2" key="1">
    <citation type="submission" date="2019-12" db="EMBL/GenBank/DDBJ databases">
        <title>Genome sequencing and annotation of Brassica cretica.</title>
        <authorList>
            <person name="Studholme D.J."/>
            <person name="Sarris P.F."/>
        </authorList>
    </citation>
    <scope>NUCLEOTIDE SEQUENCE</scope>
    <source>
        <strain evidence="2">PFS-001/15</strain>
        <tissue evidence="2">Leaf</tissue>
    </source>
</reference>
<protein>
    <submittedName>
        <fullName evidence="2">Uncharacterized protein</fullName>
    </submittedName>
</protein>
<keyword evidence="1" id="KW-1133">Transmembrane helix</keyword>
<gene>
    <name evidence="2" type="ORF">F2Q68_00027080</name>
</gene>
<proteinExistence type="predicted"/>
<evidence type="ECO:0000313" key="3">
    <source>
        <dbReference type="Proteomes" id="UP000712281"/>
    </source>
</evidence>
<feature type="transmembrane region" description="Helical" evidence="1">
    <location>
        <begin position="63"/>
        <end position="81"/>
    </location>
</feature>
<comment type="caution">
    <text evidence="2">The sequence shown here is derived from an EMBL/GenBank/DDBJ whole genome shotgun (WGS) entry which is preliminary data.</text>
</comment>
<dbReference type="EMBL" id="QGKW02001911">
    <property type="protein sequence ID" value="KAF2568541.1"/>
    <property type="molecule type" value="Genomic_DNA"/>
</dbReference>
<accession>A0A8S9IF98</accession>
<keyword evidence="1" id="KW-0812">Transmembrane</keyword>
<feature type="transmembrane region" description="Helical" evidence="1">
    <location>
        <begin position="133"/>
        <end position="155"/>
    </location>
</feature>
<dbReference type="AlphaFoldDB" id="A0A8S9IF98"/>
<evidence type="ECO:0000256" key="1">
    <source>
        <dbReference type="SAM" id="Phobius"/>
    </source>
</evidence>
<feature type="transmembrane region" description="Helical" evidence="1">
    <location>
        <begin position="93"/>
        <end position="112"/>
    </location>
</feature>
<organism evidence="2 3">
    <name type="scientific">Brassica cretica</name>
    <name type="common">Mustard</name>
    <dbReference type="NCBI Taxonomy" id="69181"/>
    <lineage>
        <taxon>Eukaryota</taxon>
        <taxon>Viridiplantae</taxon>
        <taxon>Streptophyta</taxon>
        <taxon>Embryophyta</taxon>
        <taxon>Tracheophyta</taxon>
        <taxon>Spermatophyta</taxon>
        <taxon>Magnoliopsida</taxon>
        <taxon>eudicotyledons</taxon>
        <taxon>Gunneridae</taxon>
        <taxon>Pentapetalae</taxon>
        <taxon>rosids</taxon>
        <taxon>malvids</taxon>
        <taxon>Brassicales</taxon>
        <taxon>Brassicaceae</taxon>
        <taxon>Brassiceae</taxon>
        <taxon>Brassica</taxon>
    </lineage>
</organism>
<keyword evidence="1" id="KW-0472">Membrane</keyword>
<dbReference type="Proteomes" id="UP000712281">
    <property type="component" value="Unassembled WGS sequence"/>
</dbReference>
<feature type="transmembrane region" description="Helical" evidence="1">
    <location>
        <begin position="28"/>
        <end position="51"/>
    </location>
</feature>
<sequence>MVFGDINSIARVRLHDLMNFVLSTLPSMFPHLVAAFIAACISVTLSFAMFTTPGLDIVLLRRFGRLFLVSSLVSGFSGDGFRSPSLRLGQSLVVFEVVFLVVSLPSIVPSRLGFQDMVFGDLNSIARVRLHDLMNFVLSTLPSMFPHLVAAFIAACNSVTLSFAMFTTPGLDIVLLRVCSVDLEDCFWSQVWSLVSRGMASVLPHSGCSLLPLLLLV</sequence>
<evidence type="ECO:0000313" key="2">
    <source>
        <dbReference type="EMBL" id="KAF2568541.1"/>
    </source>
</evidence>